<dbReference type="PANTHER" id="PTHR37535:SF3">
    <property type="entry name" value="FLUG DOMAIN-CONTAINING PROTEIN"/>
    <property type="match status" value="1"/>
</dbReference>
<keyword evidence="2" id="KW-1185">Reference proteome</keyword>
<protein>
    <submittedName>
        <fullName evidence="1">Uncharacterized protein</fullName>
    </submittedName>
</protein>
<comment type="caution">
    <text evidence="1">The sequence shown here is derived from an EMBL/GenBank/DDBJ whole genome shotgun (WGS) entry which is preliminary data.</text>
</comment>
<dbReference type="PANTHER" id="PTHR37535">
    <property type="entry name" value="FLUG DOMAIN PROTEIN"/>
    <property type="match status" value="1"/>
</dbReference>
<dbReference type="AlphaFoldDB" id="A0A4Q4SYE7"/>
<dbReference type="InterPro" id="IPR021842">
    <property type="entry name" value="DUF3435"/>
</dbReference>
<name>A0A4Q4SYE7_9PEZI</name>
<reference evidence="1 2" key="1">
    <citation type="submission" date="2018-06" db="EMBL/GenBank/DDBJ databases">
        <title>Complete Genomes of Monosporascus.</title>
        <authorList>
            <person name="Robinson A.J."/>
            <person name="Natvig D.O."/>
        </authorList>
    </citation>
    <scope>NUCLEOTIDE SEQUENCE [LARGE SCALE GENOMIC DNA]</scope>
    <source>
        <strain evidence="1 2">CBS 110550</strain>
    </source>
</reference>
<organism evidence="1 2">
    <name type="scientific">Monosporascus ibericus</name>
    <dbReference type="NCBI Taxonomy" id="155417"/>
    <lineage>
        <taxon>Eukaryota</taxon>
        <taxon>Fungi</taxon>
        <taxon>Dikarya</taxon>
        <taxon>Ascomycota</taxon>
        <taxon>Pezizomycotina</taxon>
        <taxon>Sordariomycetes</taxon>
        <taxon>Xylariomycetidae</taxon>
        <taxon>Xylariales</taxon>
        <taxon>Xylariales incertae sedis</taxon>
        <taxon>Monosporascus</taxon>
    </lineage>
</organism>
<accession>A0A4Q4SYE7</accession>
<dbReference type="Pfam" id="PF11917">
    <property type="entry name" value="DUF3435"/>
    <property type="match status" value="1"/>
</dbReference>
<proteinExistence type="predicted"/>
<dbReference type="Proteomes" id="UP000293360">
    <property type="component" value="Unassembled WGS sequence"/>
</dbReference>
<dbReference type="OrthoDB" id="4636430at2759"/>
<evidence type="ECO:0000313" key="2">
    <source>
        <dbReference type="Proteomes" id="UP000293360"/>
    </source>
</evidence>
<gene>
    <name evidence="1" type="ORF">DL764_009177</name>
</gene>
<evidence type="ECO:0000313" key="1">
    <source>
        <dbReference type="EMBL" id="RYO85386.1"/>
    </source>
</evidence>
<sequence>MATLNPYQAPLARDHSTLFSKEAKKQTKKQTALAHLEEYLSRPIDDKPFVADDTLKERDRLWQNWTQFCEDLAIDSQTTWLTFVKRPETAEAQAPFRAFLRTYAETSTQKRPILGPDEYESKRMVNSAFSLTEVWRRLVASGEHHIMRQQRRDYPTQAETWRLRWISKEEGSREGPAYRIVKWLFVELAPEIGLETVPTYEKTEMTSTDVDVTLNTLWSRASDIPCKPATRVSFHAIVLLAAIGGFRPEKPTRTKIVVTVNIKRNKIKEISKTSRSRNGGCISFSITLVPSCSFCLASLVLARAVQDDAFDPSFSTVEEIFGRPNLESVDFIPLKWKQDCLNKPIFPMAYKTLNELWHRTLLVAGFRNHSRLYSLRVGAGARFDGVLSTALRNYILSHTTDVFESNYQSHRIRANLMFLAFGNDAGRDEQLFAMLRDMSMSRDTNAPVDIDPGENRELEWRQDVINLRHDIDIAKNSKERIRLRAKLNNLLKTLWQLKLEDKRATYFERVDYLRAQGLSTMDTCSRIDSNVILPPDSTVTVSQALKVHVNQQATDRDVHSRHYITSLLRYLTNAPIGSGGKEEGEDEAKTDGVDGLQKKQTRCLLCGTNDI</sequence>
<dbReference type="EMBL" id="QJNU01000815">
    <property type="protein sequence ID" value="RYO85386.1"/>
    <property type="molecule type" value="Genomic_DNA"/>
</dbReference>